<keyword evidence="1" id="KW-0804">Transcription</keyword>
<dbReference type="Gene3D" id="1.10.10.1250">
    <property type="entry name" value="RNA polymerase, subunit delta, N-terminal domain"/>
    <property type="match status" value="1"/>
</dbReference>
<accession>A0A2M7RFS2</accession>
<dbReference type="PROSITE" id="PS51913">
    <property type="entry name" value="HTH_HARE"/>
    <property type="match status" value="1"/>
</dbReference>
<evidence type="ECO:0000313" key="4">
    <source>
        <dbReference type="Proteomes" id="UP000230779"/>
    </source>
</evidence>
<dbReference type="InterPro" id="IPR007759">
    <property type="entry name" value="Asxl_HARE-HTH"/>
</dbReference>
<dbReference type="GO" id="GO:0003700">
    <property type="term" value="F:DNA-binding transcription factor activity"/>
    <property type="evidence" value="ECO:0007669"/>
    <property type="project" value="InterPro"/>
</dbReference>
<dbReference type="PANTHER" id="PTHR30603">
    <property type="entry name" value="RNA POLYMERASE SIGMA FACTOR RPO"/>
    <property type="match status" value="1"/>
</dbReference>
<comment type="caution">
    <text evidence="3">The sequence shown here is derived from an EMBL/GenBank/DDBJ whole genome shotgun (WGS) entry which is preliminary data.</text>
</comment>
<dbReference type="InterPro" id="IPR036388">
    <property type="entry name" value="WH-like_DNA-bd_sf"/>
</dbReference>
<organism evidence="3 4">
    <name type="scientific">Candidatus Kerfeldbacteria bacterium CG_4_10_14_0_8_um_filter_42_10</name>
    <dbReference type="NCBI Taxonomy" id="2014248"/>
    <lineage>
        <taxon>Bacteria</taxon>
        <taxon>Candidatus Kerfeldiibacteriota</taxon>
    </lineage>
</organism>
<dbReference type="AlphaFoldDB" id="A0A2M7RFS2"/>
<dbReference type="Gene3D" id="1.10.10.10">
    <property type="entry name" value="Winged helix-like DNA-binding domain superfamily/Winged helix DNA-binding domain"/>
    <property type="match status" value="1"/>
</dbReference>
<reference evidence="3 4" key="1">
    <citation type="submission" date="2017-09" db="EMBL/GenBank/DDBJ databases">
        <title>Depth-based differentiation of microbial function through sediment-hosted aquifers and enrichment of novel symbionts in the deep terrestrial subsurface.</title>
        <authorList>
            <person name="Probst A.J."/>
            <person name="Ladd B."/>
            <person name="Jarett J.K."/>
            <person name="Geller-Mcgrath D.E."/>
            <person name="Sieber C.M."/>
            <person name="Emerson J.B."/>
            <person name="Anantharaman K."/>
            <person name="Thomas B.C."/>
            <person name="Malmstrom R."/>
            <person name="Stieglmeier M."/>
            <person name="Klingl A."/>
            <person name="Woyke T."/>
            <person name="Ryan C.M."/>
            <person name="Banfield J.F."/>
        </authorList>
    </citation>
    <scope>NUCLEOTIDE SEQUENCE [LARGE SCALE GENOMIC DNA]</scope>
    <source>
        <strain evidence="3">CG_4_10_14_0_8_um_filter_42_10</strain>
    </source>
</reference>
<protein>
    <recommendedName>
        <fullName evidence="2">HTH HARE-type domain-containing protein</fullName>
    </recommendedName>
</protein>
<dbReference type="InterPro" id="IPR013324">
    <property type="entry name" value="RNA_pol_sigma_r3/r4-like"/>
</dbReference>
<evidence type="ECO:0000256" key="1">
    <source>
        <dbReference type="ARBA" id="ARBA00023163"/>
    </source>
</evidence>
<sequence>MQGFNPSEIVSSLLKYLTSKEEEVLRRRFGLDGKDKDTLESIGKLYQVTRERIRQIESTAIKKIKGLSEFKKMESQLEYTIANVIKKNGNIMEEEALLNELLSFSSNNPLNHNCTIFILEELLSKKFIRVSPSASLKKSWSILHVDLDFVKETINKIVEVIKEDNKPIPTGKLLEKFNLNHFYQENKDRLTDEAIISYITISARIDKNPFEEYGLSEWGSINPKRMRDKIYLILKKERKPLHFIKITELINKVKFDHRKAYAPTVHNELILNKDFVLVGRGIYALQEWGYKPGVVADVLVEILKKAGNPLTREELVNKVLEQRVVRKNTIHLALTDKSKFKKLEDKRYTLVDNHVA</sequence>
<evidence type="ECO:0000313" key="3">
    <source>
        <dbReference type="EMBL" id="PIY95603.1"/>
    </source>
</evidence>
<dbReference type="PRINTS" id="PR00046">
    <property type="entry name" value="SIGMA70FCT"/>
</dbReference>
<dbReference type="CDD" id="cd06171">
    <property type="entry name" value="Sigma70_r4"/>
    <property type="match status" value="1"/>
</dbReference>
<dbReference type="InterPro" id="IPR000943">
    <property type="entry name" value="RNA_pol_sigma70"/>
</dbReference>
<dbReference type="SUPFAM" id="SSF88659">
    <property type="entry name" value="Sigma3 and sigma4 domains of RNA polymerase sigma factors"/>
    <property type="match status" value="1"/>
</dbReference>
<feature type="domain" description="HTH HARE-type" evidence="2">
    <location>
        <begin position="224"/>
        <end position="288"/>
    </location>
</feature>
<evidence type="ECO:0000259" key="2">
    <source>
        <dbReference type="PROSITE" id="PS51913"/>
    </source>
</evidence>
<dbReference type="InterPro" id="IPR050239">
    <property type="entry name" value="Sigma-70_RNA_pol_init_factors"/>
</dbReference>
<dbReference type="InterPro" id="IPR038087">
    <property type="entry name" value="RNAP_delta_N_dom_sf"/>
</dbReference>
<name>A0A2M7RFS2_9BACT</name>
<proteinExistence type="predicted"/>
<dbReference type="GO" id="GO:0006352">
    <property type="term" value="P:DNA-templated transcription initiation"/>
    <property type="evidence" value="ECO:0007669"/>
    <property type="project" value="InterPro"/>
</dbReference>
<dbReference type="PANTHER" id="PTHR30603:SF47">
    <property type="entry name" value="RNA POLYMERASE SIGMA FACTOR SIGD, CHLOROPLASTIC"/>
    <property type="match status" value="1"/>
</dbReference>
<gene>
    <name evidence="3" type="ORF">COY66_06355</name>
</gene>
<dbReference type="InterPro" id="IPR007630">
    <property type="entry name" value="RNA_pol_sigma70_r4"/>
</dbReference>
<dbReference type="Pfam" id="PF04545">
    <property type="entry name" value="Sigma70_r4"/>
    <property type="match status" value="1"/>
</dbReference>
<dbReference type="Proteomes" id="UP000230779">
    <property type="component" value="Unassembled WGS sequence"/>
</dbReference>
<dbReference type="EMBL" id="PFMD01000076">
    <property type="protein sequence ID" value="PIY95603.1"/>
    <property type="molecule type" value="Genomic_DNA"/>
</dbReference>